<dbReference type="SUPFAM" id="SSF48498">
    <property type="entry name" value="Tetracyclin repressor-like, C-terminal domain"/>
    <property type="match status" value="1"/>
</dbReference>
<proteinExistence type="predicted"/>
<name>A0ABS4NLW1_9BACL</name>
<evidence type="ECO:0000313" key="5">
    <source>
        <dbReference type="Proteomes" id="UP000773462"/>
    </source>
</evidence>
<feature type="domain" description="HTH tetR-type" evidence="3">
    <location>
        <begin position="2"/>
        <end position="62"/>
    </location>
</feature>
<dbReference type="PANTHER" id="PTHR43479">
    <property type="entry name" value="ACREF/ENVCD OPERON REPRESSOR-RELATED"/>
    <property type="match status" value="1"/>
</dbReference>
<dbReference type="Proteomes" id="UP000773462">
    <property type="component" value="Unassembled WGS sequence"/>
</dbReference>
<dbReference type="Pfam" id="PF16295">
    <property type="entry name" value="TetR_C_10"/>
    <property type="match status" value="1"/>
</dbReference>
<dbReference type="PRINTS" id="PR00455">
    <property type="entry name" value="HTHTETR"/>
</dbReference>
<dbReference type="SUPFAM" id="SSF46689">
    <property type="entry name" value="Homeodomain-like"/>
    <property type="match status" value="1"/>
</dbReference>
<dbReference type="PANTHER" id="PTHR43479:SF11">
    <property type="entry name" value="ACREF_ENVCD OPERON REPRESSOR-RELATED"/>
    <property type="match status" value="1"/>
</dbReference>
<comment type="caution">
    <text evidence="4">The sequence shown here is derived from an EMBL/GenBank/DDBJ whole genome shotgun (WGS) entry which is preliminary data.</text>
</comment>
<dbReference type="InterPro" id="IPR036271">
    <property type="entry name" value="Tet_transcr_reg_TetR-rel_C_sf"/>
</dbReference>
<feature type="DNA-binding region" description="H-T-H motif" evidence="2">
    <location>
        <begin position="25"/>
        <end position="44"/>
    </location>
</feature>
<evidence type="ECO:0000256" key="2">
    <source>
        <dbReference type="PROSITE-ProRule" id="PRU00335"/>
    </source>
</evidence>
<evidence type="ECO:0000313" key="4">
    <source>
        <dbReference type="EMBL" id="MBP2111060.1"/>
    </source>
</evidence>
<dbReference type="InterPro" id="IPR050624">
    <property type="entry name" value="HTH-type_Tx_Regulator"/>
</dbReference>
<evidence type="ECO:0000259" key="3">
    <source>
        <dbReference type="PROSITE" id="PS50977"/>
    </source>
</evidence>
<dbReference type="InterPro" id="IPR001647">
    <property type="entry name" value="HTH_TetR"/>
</dbReference>
<dbReference type="PROSITE" id="PS50977">
    <property type="entry name" value="HTH_TETR_2"/>
    <property type="match status" value="1"/>
</dbReference>
<organism evidence="4 5">
    <name type="scientific">Paenibacillus silagei</name>
    <dbReference type="NCBI Taxonomy" id="1670801"/>
    <lineage>
        <taxon>Bacteria</taxon>
        <taxon>Bacillati</taxon>
        <taxon>Bacillota</taxon>
        <taxon>Bacilli</taxon>
        <taxon>Bacillales</taxon>
        <taxon>Paenibacillaceae</taxon>
        <taxon>Paenibacillus</taxon>
    </lineage>
</organism>
<evidence type="ECO:0000256" key="1">
    <source>
        <dbReference type="ARBA" id="ARBA00023125"/>
    </source>
</evidence>
<dbReference type="Pfam" id="PF00440">
    <property type="entry name" value="TetR_N"/>
    <property type="match status" value="1"/>
</dbReference>
<dbReference type="InterPro" id="IPR009057">
    <property type="entry name" value="Homeodomain-like_sf"/>
</dbReference>
<dbReference type="InterPro" id="IPR032551">
    <property type="entry name" value="BscR_C"/>
</dbReference>
<keyword evidence="1 2" id="KW-0238">DNA-binding</keyword>
<keyword evidence="5" id="KW-1185">Reference proteome</keyword>
<gene>
    <name evidence="4" type="ORF">J2Z70_001201</name>
</gene>
<sequence length="186" mass="21571">MMGKRDDILQATLDLITEEGLQSVTFAKIFKRANVGSSTFYHYFENKEQLVNELYHKVRIHKNEFVMNGYDPGLTIYERVKSLLKNTANYSLQYPKEVDFTENYCSSPYISEDLRNTLAPSTLEIFSIIEEGQRQGIIREMNVCLCYQLIYGILIAVIKGYLDGKYPLNEQQIQQTIEACWLAIKL</sequence>
<dbReference type="EMBL" id="JAGGLV010000003">
    <property type="protein sequence ID" value="MBP2111060.1"/>
    <property type="molecule type" value="Genomic_DNA"/>
</dbReference>
<protein>
    <submittedName>
        <fullName evidence="4">AcrR family transcriptional regulator</fullName>
    </submittedName>
</protein>
<accession>A0ABS4NLW1</accession>
<dbReference type="Gene3D" id="1.10.357.10">
    <property type="entry name" value="Tetracycline Repressor, domain 2"/>
    <property type="match status" value="1"/>
</dbReference>
<reference evidence="4 5" key="1">
    <citation type="submission" date="2021-03" db="EMBL/GenBank/DDBJ databases">
        <title>Genomic Encyclopedia of Type Strains, Phase IV (KMG-IV): sequencing the most valuable type-strain genomes for metagenomic binning, comparative biology and taxonomic classification.</title>
        <authorList>
            <person name="Goeker M."/>
        </authorList>
    </citation>
    <scope>NUCLEOTIDE SEQUENCE [LARGE SCALE GENOMIC DNA]</scope>
    <source>
        <strain evidence="4 5">DSM 101953</strain>
    </source>
</reference>